<evidence type="ECO:0000313" key="3">
    <source>
        <dbReference type="Proteomes" id="UP000757232"/>
    </source>
</evidence>
<dbReference type="Proteomes" id="UP000757232">
    <property type="component" value="Unassembled WGS sequence"/>
</dbReference>
<proteinExistence type="predicted"/>
<keyword evidence="1" id="KW-1133">Transmembrane helix</keyword>
<evidence type="ECO:0000256" key="1">
    <source>
        <dbReference type="SAM" id="Phobius"/>
    </source>
</evidence>
<keyword evidence="1" id="KW-0812">Transmembrane</keyword>
<gene>
    <name evidence="2" type="ORF">A7U60_g2000</name>
</gene>
<name>A0A9Q5I395_SANBA</name>
<protein>
    <submittedName>
        <fullName evidence="2">Uncharacterized protein</fullName>
    </submittedName>
</protein>
<feature type="transmembrane region" description="Helical" evidence="1">
    <location>
        <begin position="162"/>
        <end position="185"/>
    </location>
</feature>
<accession>A0A9Q5I395</accession>
<keyword evidence="1" id="KW-0472">Membrane</keyword>
<dbReference type="EMBL" id="LNZH02000118">
    <property type="protein sequence ID" value="OCB90756.1"/>
    <property type="molecule type" value="Genomic_DNA"/>
</dbReference>
<evidence type="ECO:0000313" key="2">
    <source>
        <dbReference type="EMBL" id="OCB90756.1"/>
    </source>
</evidence>
<reference evidence="2" key="1">
    <citation type="submission" date="2016-06" db="EMBL/GenBank/DDBJ databases">
        <title>Draft Genome sequence of the fungus Inonotus baumii.</title>
        <authorList>
            <person name="Zhu H."/>
            <person name="Lin W."/>
        </authorList>
    </citation>
    <scope>NUCLEOTIDE SEQUENCE</scope>
    <source>
        <strain evidence="2">821</strain>
    </source>
</reference>
<sequence length="234" mass="24514">MSKMFDAMRTALTGAVVFMFVIESLSGSMYARAQITSTTVTEVPLSGITPVVSITSSPAPATTSTTSYGTMTVQCWRTTMLGGSSARFDIDTAAASTVSGAVCWEVFSLNGGIVSVPVTPGPDFQPLSLQSSLSAAAAATADGDTGTTSSPSSSSSNNLAKILPAALIGSLVGVVLLILTTVYILRLRQRRKSQDSRARRWVERNSTALRESWAMKETPAGFNQNANIGKVEMA</sequence>
<comment type="caution">
    <text evidence="2">The sequence shown here is derived from an EMBL/GenBank/DDBJ whole genome shotgun (WGS) entry which is preliminary data.</text>
</comment>
<dbReference type="OrthoDB" id="3267328at2759"/>
<organism evidence="2 3">
    <name type="scientific">Sanghuangporus baumii</name>
    <name type="common">Phellinus baumii</name>
    <dbReference type="NCBI Taxonomy" id="108892"/>
    <lineage>
        <taxon>Eukaryota</taxon>
        <taxon>Fungi</taxon>
        <taxon>Dikarya</taxon>
        <taxon>Basidiomycota</taxon>
        <taxon>Agaricomycotina</taxon>
        <taxon>Agaricomycetes</taxon>
        <taxon>Hymenochaetales</taxon>
        <taxon>Hymenochaetaceae</taxon>
        <taxon>Sanghuangporus</taxon>
    </lineage>
</organism>
<keyword evidence="3" id="KW-1185">Reference proteome</keyword>
<dbReference type="AlphaFoldDB" id="A0A9Q5I395"/>